<dbReference type="CDD" id="cd03801">
    <property type="entry name" value="GT4_PimA-like"/>
    <property type="match status" value="1"/>
</dbReference>
<evidence type="ECO:0000313" key="2">
    <source>
        <dbReference type="EMBL" id="MBO8471545.1"/>
    </source>
</evidence>
<comment type="caution">
    <text evidence="2">The sequence shown here is derived from an EMBL/GenBank/DDBJ whole genome shotgun (WGS) entry which is preliminary data.</text>
</comment>
<dbReference type="Gene3D" id="3.40.50.2000">
    <property type="entry name" value="Glycogen Phosphorylase B"/>
    <property type="match status" value="2"/>
</dbReference>
<name>A0A9D9NFU9_9BACT</name>
<dbReference type="AlphaFoldDB" id="A0A9D9NFU9"/>
<dbReference type="GO" id="GO:0016757">
    <property type="term" value="F:glycosyltransferase activity"/>
    <property type="evidence" value="ECO:0007669"/>
    <property type="project" value="InterPro"/>
</dbReference>
<dbReference type="PANTHER" id="PTHR45947:SF3">
    <property type="entry name" value="SULFOQUINOVOSYL TRANSFERASE SQD2"/>
    <property type="match status" value="1"/>
</dbReference>
<sequence length="425" mass="46992">MRVLWLSSTNTLFDEKGDRAYNGKGWISSLQKTVTEYLPDIQLGVAFLSKRGGGPEIQDNVTYYKIRRNSPAGFRKLVHNWTGLFSESYDSDILRAADDFKPDIVQIFGCETKLASGTVSIKGIPVAVHIQGVLNEALKSFFPGDISGKDFILPGTFINEVLLRNGAIHLREDYASRAEKETKYLAAMRFALGRTLWDRQIVKRYSSAEYFHVDEVLREEFYACAGVWKPRNRNAGSPVRIMSTISNAPYKGLDLIMKCAGILRKGGFPVHWDVVGIRADDPLIKVFSRRYGISCRDSGIRFNGILDPEGIISVMKASDLYVHPSYIENSPNSVCEAQMTGIPVLAAATGGVPSIVTDKETGLLFEPGDAEGLAECIRQISSDADTSARLGCNGAIKAASRHDRKKISADLKAAYIQCMKDYPRI</sequence>
<reference evidence="2" key="1">
    <citation type="submission" date="2020-10" db="EMBL/GenBank/DDBJ databases">
        <authorList>
            <person name="Gilroy R."/>
        </authorList>
    </citation>
    <scope>NUCLEOTIDE SEQUENCE</scope>
    <source>
        <strain evidence="2">B2-22910</strain>
    </source>
</reference>
<reference evidence="2" key="2">
    <citation type="journal article" date="2021" name="PeerJ">
        <title>Extensive microbial diversity within the chicken gut microbiome revealed by metagenomics and culture.</title>
        <authorList>
            <person name="Gilroy R."/>
            <person name="Ravi A."/>
            <person name="Getino M."/>
            <person name="Pursley I."/>
            <person name="Horton D.L."/>
            <person name="Alikhan N.F."/>
            <person name="Baker D."/>
            <person name="Gharbi K."/>
            <person name="Hall N."/>
            <person name="Watson M."/>
            <person name="Adriaenssens E.M."/>
            <person name="Foster-Nyarko E."/>
            <person name="Jarju S."/>
            <person name="Secka A."/>
            <person name="Antonio M."/>
            <person name="Oren A."/>
            <person name="Chaudhuri R.R."/>
            <person name="La Ragione R."/>
            <person name="Hildebrand F."/>
            <person name="Pallen M.J."/>
        </authorList>
    </citation>
    <scope>NUCLEOTIDE SEQUENCE</scope>
    <source>
        <strain evidence="2">B2-22910</strain>
    </source>
</reference>
<dbReference type="InterPro" id="IPR001296">
    <property type="entry name" value="Glyco_trans_1"/>
</dbReference>
<evidence type="ECO:0000313" key="3">
    <source>
        <dbReference type="Proteomes" id="UP000823603"/>
    </source>
</evidence>
<gene>
    <name evidence="2" type="ORF">IAB82_07105</name>
</gene>
<dbReference type="SUPFAM" id="SSF53756">
    <property type="entry name" value="UDP-Glycosyltransferase/glycogen phosphorylase"/>
    <property type="match status" value="1"/>
</dbReference>
<protein>
    <submittedName>
        <fullName evidence="2">Glycosyltransferase</fullName>
    </submittedName>
</protein>
<dbReference type="Pfam" id="PF00534">
    <property type="entry name" value="Glycos_transf_1"/>
    <property type="match status" value="1"/>
</dbReference>
<proteinExistence type="predicted"/>
<dbReference type="Proteomes" id="UP000823603">
    <property type="component" value="Unassembled WGS sequence"/>
</dbReference>
<accession>A0A9D9NFU9</accession>
<dbReference type="InterPro" id="IPR050194">
    <property type="entry name" value="Glycosyltransferase_grp1"/>
</dbReference>
<dbReference type="PANTHER" id="PTHR45947">
    <property type="entry name" value="SULFOQUINOVOSYL TRANSFERASE SQD2"/>
    <property type="match status" value="1"/>
</dbReference>
<feature type="domain" description="Glycosyl transferase family 1" evidence="1">
    <location>
        <begin position="248"/>
        <end position="394"/>
    </location>
</feature>
<evidence type="ECO:0000259" key="1">
    <source>
        <dbReference type="Pfam" id="PF00534"/>
    </source>
</evidence>
<dbReference type="EMBL" id="JADIMB010000104">
    <property type="protein sequence ID" value="MBO8471545.1"/>
    <property type="molecule type" value="Genomic_DNA"/>
</dbReference>
<organism evidence="2 3">
    <name type="scientific">Candidatus Cryptobacteroides faecavium</name>
    <dbReference type="NCBI Taxonomy" id="2840762"/>
    <lineage>
        <taxon>Bacteria</taxon>
        <taxon>Pseudomonadati</taxon>
        <taxon>Bacteroidota</taxon>
        <taxon>Bacteroidia</taxon>
        <taxon>Bacteroidales</taxon>
        <taxon>Candidatus Cryptobacteroides</taxon>
    </lineage>
</organism>